<sequence length="256" mass="29401">MNSYPIDTILYTIEPDDNLVSLAQRFNTDVDTIALVNPNLDLEFLRSGQRINICPQYREYNRMNIGMRSDVSKTEAGLKNYLRMLWEQHGTWTRMTIVSLVFGLPDVDFVVKRLLRNPKDFEAAVRPFYGDEKAAKFADLLTSHLVIAADLVKAAKAGDNEAAKDIERKWYDNAHEIAAFLASINPYWSEDDWRAMLEEHLRMVKQEAVDMLTKDYEAGVNQYDDLERQALKMADVMTQGIVDQFSDGFTRKSTSI</sequence>
<keyword evidence="2" id="KW-1185">Reference proteome</keyword>
<dbReference type="EMBL" id="BROD01000001">
    <property type="protein sequence ID" value="GKX67394.1"/>
    <property type="molecule type" value="Genomic_DNA"/>
</dbReference>
<evidence type="ECO:0000313" key="1">
    <source>
        <dbReference type="EMBL" id="GKX67394.1"/>
    </source>
</evidence>
<gene>
    <name evidence="1" type="ORF">rsdtw13_26520</name>
</gene>
<dbReference type="Proteomes" id="UP001058074">
    <property type="component" value="Unassembled WGS sequence"/>
</dbReference>
<reference evidence="1" key="1">
    <citation type="journal article" date="2025" name="Int. J. Syst. Evol. Microbiol.">
        <title>Inconstantimicrobium mannanitabidum sp. nov., a novel member of the family Clostridiaceae isolated from anoxic soil under the treatment of reductive soil disinfestation.</title>
        <authorList>
            <person name="Ueki A."/>
            <person name="Tonouchi A."/>
            <person name="Honma S."/>
            <person name="Kaku N."/>
            <person name="Ueki K."/>
        </authorList>
    </citation>
    <scope>NUCLEOTIDE SEQUENCE</scope>
    <source>
        <strain evidence="1">TW13</strain>
    </source>
</reference>
<name>A0ACB5RDQ7_9CLOT</name>
<organism evidence="1 2">
    <name type="scientific">Inconstantimicrobium mannanitabidum</name>
    <dbReference type="NCBI Taxonomy" id="1604901"/>
    <lineage>
        <taxon>Bacteria</taxon>
        <taxon>Bacillati</taxon>
        <taxon>Bacillota</taxon>
        <taxon>Clostridia</taxon>
        <taxon>Eubacteriales</taxon>
        <taxon>Clostridiaceae</taxon>
        <taxon>Inconstantimicrobium</taxon>
    </lineage>
</organism>
<proteinExistence type="predicted"/>
<accession>A0ACB5RDQ7</accession>
<protein>
    <submittedName>
        <fullName evidence="1">Uncharacterized protein</fullName>
    </submittedName>
</protein>
<comment type="caution">
    <text evidence="1">The sequence shown here is derived from an EMBL/GenBank/DDBJ whole genome shotgun (WGS) entry which is preliminary data.</text>
</comment>
<evidence type="ECO:0000313" key="2">
    <source>
        <dbReference type="Proteomes" id="UP001058074"/>
    </source>
</evidence>